<dbReference type="EMBL" id="JBHSEL010000001">
    <property type="protein sequence ID" value="MFC4623655.1"/>
    <property type="molecule type" value="Genomic_DNA"/>
</dbReference>
<keyword evidence="2" id="KW-1185">Reference proteome</keyword>
<dbReference type="Proteomes" id="UP001596042">
    <property type="component" value="Unassembled WGS sequence"/>
</dbReference>
<sequence length="51" mass="5402">MPVRPAALALAFALDEASRGILQDWSAAMPVTLATFASLMISQVTAWGPTR</sequence>
<protein>
    <submittedName>
        <fullName evidence="1">Uncharacterized protein</fullName>
    </submittedName>
</protein>
<comment type="caution">
    <text evidence="1">The sequence shown here is derived from an EMBL/GenBank/DDBJ whole genome shotgun (WGS) entry which is preliminary data.</text>
</comment>
<evidence type="ECO:0000313" key="2">
    <source>
        <dbReference type="Proteomes" id="UP001596042"/>
    </source>
</evidence>
<dbReference type="RefSeq" id="WP_374829951.1">
    <property type="nucleotide sequence ID" value="NZ_JBHEEZ010000002.1"/>
</dbReference>
<name>A0ABV9H2F6_9HYPH</name>
<accession>A0ABV9H2F6</accession>
<evidence type="ECO:0000313" key="1">
    <source>
        <dbReference type="EMBL" id="MFC4623655.1"/>
    </source>
</evidence>
<organism evidence="1 2">
    <name type="scientific">Daeguia caeni</name>
    <dbReference type="NCBI Taxonomy" id="439612"/>
    <lineage>
        <taxon>Bacteria</taxon>
        <taxon>Pseudomonadati</taxon>
        <taxon>Pseudomonadota</taxon>
        <taxon>Alphaproteobacteria</taxon>
        <taxon>Hyphomicrobiales</taxon>
        <taxon>Brucellaceae</taxon>
        <taxon>Daeguia</taxon>
    </lineage>
</organism>
<gene>
    <name evidence="1" type="ORF">ACFO1V_00150</name>
</gene>
<reference evidence="2" key="1">
    <citation type="journal article" date="2019" name="Int. J. Syst. Evol. Microbiol.">
        <title>The Global Catalogue of Microorganisms (GCM) 10K type strain sequencing project: providing services to taxonomists for standard genome sequencing and annotation.</title>
        <authorList>
            <consortium name="The Broad Institute Genomics Platform"/>
            <consortium name="The Broad Institute Genome Sequencing Center for Infectious Disease"/>
            <person name="Wu L."/>
            <person name="Ma J."/>
        </authorList>
    </citation>
    <scope>NUCLEOTIDE SEQUENCE [LARGE SCALE GENOMIC DNA]</scope>
    <source>
        <strain evidence="2">CGMCC 1.15731</strain>
    </source>
</reference>
<proteinExistence type="predicted"/>